<dbReference type="STRING" id="1122930.SAMN02745168_1025"/>
<dbReference type="GO" id="GO:0016757">
    <property type="term" value="F:glycosyltransferase activity"/>
    <property type="evidence" value="ECO:0007669"/>
    <property type="project" value="UniProtKB-KW"/>
</dbReference>
<evidence type="ECO:0000313" key="2">
    <source>
        <dbReference type="EMBL" id="SMC47046.1"/>
    </source>
</evidence>
<keyword evidence="1" id="KW-0812">Transmembrane</keyword>
<evidence type="ECO:0000256" key="1">
    <source>
        <dbReference type="SAM" id="Phobius"/>
    </source>
</evidence>
<dbReference type="AlphaFoldDB" id="A0A1W1ZFD0"/>
<keyword evidence="3" id="KW-1185">Reference proteome</keyword>
<dbReference type="OrthoDB" id="9776737at2"/>
<evidence type="ECO:0000313" key="3">
    <source>
        <dbReference type="Proteomes" id="UP000192790"/>
    </source>
</evidence>
<feature type="transmembrane region" description="Helical" evidence="1">
    <location>
        <begin position="356"/>
        <end position="373"/>
    </location>
</feature>
<dbReference type="EMBL" id="FWXW01000002">
    <property type="protein sequence ID" value="SMC47046.1"/>
    <property type="molecule type" value="Genomic_DNA"/>
</dbReference>
<accession>A0A1W1ZFD0</accession>
<keyword evidence="2" id="KW-0328">Glycosyltransferase</keyword>
<proteinExistence type="predicted"/>
<dbReference type="Proteomes" id="UP000192790">
    <property type="component" value="Unassembled WGS sequence"/>
</dbReference>
<protein>
    <submittedName>
        <fullName evidence="2">Mannosyltransferase related to Gpi18</fullName>
    </submittedName>
</protein>
<feature type="transmembrane region" description="Helical" evidence="1">
    <location>
        <begin position="237"/>
        <end position="260"/>
    </location>
</feature>
<feature type="transmembrane region" description="Helical" evidence="1">
    <location>
        <begin position="267"/>
        <end position="286"/>
    </location>
</feature>
<feature type="transmembrane region" description="Helical" evidence="1">
    <location>
        <begin position="400"/>
        <end position="417"/>
    </location>
</feature>
<keyword evidence="2" id="KW-0808">Transferase</keyword>
<name>A0A1W1ZFD0_9FIRM</name>
<reference evidence="2 3" key="1">
    <citation type="submission" date="2017-04" db="EMBL/GenBank/DDBJ databases">
        <authorList>
            <person name="Afonso C.L."/>
            <person name="Miller P.J."/>
            <person name="Scott M.A."/>
            <person name="Spackman E."/>
            <person name="Goraichik I."/>
            <person name="Dimitrov K.M."/>
            <person name="Suarez D.L."/>
            <person name="Swayne D.E."/>
        </authorList>
    </citation>
    <scope>NUCLEOTIDE SEQUENCE [LARGE SCALE GENOMIC DNA]</scope>
    <source>
        <strain evidence="2 3">DSM 12816</strain>
    </source>
</reference>
<keyword evidence="1" id="KW-0472">Membrane</keyword>
<feature type="transmembrane region" description="Helical" evidence="1">
    <location>
        <begin position="213"/>
        <end position="231"/>
    </location>
</feature>
<sequence>MNTAETCRAYLEKGLDFIRGHRSISFAAAGGALILLLLAERSLLFLSRGTMGDRIAVLILFLLLYVLSLFLLHRSGYAPGLQAMLYSSLPLALAFFLRALSMDHVTQDYSYFLARWVEFFREHGGFSGLALSVGDYNVPYLYFLAAFSYLKIPDLYLIKLLSVLFDILLAYWGMKLAGVLAKGNARPLAAFFLLLLLPTVILNGAYWGQCDSIYGAFAVLALYLALSGRPAGSVAAMAVSFAFKLQAVFLLPVYFVLLFTRRISPRYIPMFPLAYLWVILPAIFLGKPVGDILNVYFKQADNYSQYLTMNAPSLFAFVRTPVDTEWYSTLGILAAFVCVAVLYVVLFLFRNRVGNRILFHSALLFSLGIPMVLPHMHERYFFLADVFTLILACVAPRRFFIPALVVFGSFLGYYAYLNQRYLLSLKYGALALAFAAAVLLWDLFILLRQNGKARGAA</sequence>
<dbReference type="RefSeq" id="WP_143806866.1">
    <property type="nucleotide sequence ID" value="NZ_FWXW01000002.1"/>
</dbReference>
<gene>
    <name evidence="2" type="ORF">SAMN02745168_1025</name>
</gene>
<feature type="transmembrane region" description="Helical" evidence="1">
    <location>
        <begin position="156"/>
        <end position="174"/>
    </location>
</feature>
<keyword evidence="1" id="KW-1133">Transmembrane helix</keyword>
<feature type="transmembrane region" description="Helical" evidence="1">
    <location>
        <begin position="186"/>
        <end position="206"/>
    </location>
</feature>
<feature type="transmembrane region" description="Helical" evidence="1">
    <location>
        <begin position="429"/>
        <end position="447"/>
    </location>
</feature>
<feature type="transmembrane region" description="Helical" evidence="1">
    <location>
        <begin position="83"/>
        <end position="100"/>
    </location>
</feature>
<organism evidence="2 3">
    <name type="scientific">Papillibacter cinnamivorans DSM 12816</name>
    <dbReference type="NCBI Taxonomy" id="1122930"/>
    <lineage>
        <taxon>Bacteria</taxon>
        <taxon>Bacillati</taxon>
        <taxon>Bacillota</taxon>
        <taxon>Clostridia</taxon>
        <taxon>Eubacteriales</taxon>
        <taxon>Oscillospiraceae</taxon>
        <taxon>Papillibacter</taxon>
    </lineage>
</organism>
<feature type="transmembrane region" description="Helical" evidence="1">
    <location>
        <begin position="51"/>
        <end position="71"/>
    </location>
</feature>
<feature type="transmembrane region" description="Helical" evidence="1">
    <location>
        <begin position="326"/>
        <end position="349"/>
    </location>
</feature>
<feature type="transmembrane region" description="Helical" evidence="1">
    <location>
        <begin position="20"/>
        <end position="39"/>
    </location>
</feature>